<dbReference type="EMBL" id="JAJVCN010000001">
    <property type="protein sequence ID" value="MCE7003117.1"/>
    <property type="molecule type" value="Genomic_DNA"/>
</dbReference>
<dbReference type="Proteomes" id="UP001521150">
    <property type="component" value="Unassembled WGS sequence"/>
</dbReference>
<sequence length="52" mass="5701">MSRFRSSLRHTRVLLSDAGAEAVPVTKASAMEPFLSNTELKRASAQVEPLDK</sequence>
<name>A0ABS8ZGG7_9PSEU</name>
<comment type="caution">
    <text evidence="2">The sequence shown here is derived from an EMBL/GenBank/DDBJ whole genome shotgun (WGS) entry which is preliminary data.</text>
</comment>
<dbReference type="EMBL" id="JAJVCN010000002">
    <property type="protein sequence ID" value="MCE7006384.1"/>
    <property type="molecule type" value="Genomic_DNA"/>
</dbReference>
<dbReference type="RefSeq" id="WP_233724675.1">
    <property type="nucleotide sequence ID" value="NZ_JAJVCN010000001.1"/>
</dbReference>
<evidence type="ECO:0000313" key="3">
    <source>
        <dbReference type="Proteomes" id="UP001521150"/>
    </source>
</evidence>
<keyword evidence="3" id="KW-1185">Reference proteome</keyword>
<organism evidence="2 3">
    <name type="scientific">Kibdelosporangium philippinense</name>
    <dbReference type="NCBI Taxonomy" id="211113"/>
    <lineage>
        <taxon>Bacteria</taxon>
        <taxon>Bacillati</taxon>
        <taxon>Actinomycetota</taxon>
        <taxon>Actinomycetes</taxon>
        <taxon>Pseudonocardiales</taxon>
        <taxon>Pseudonocardiaceae</taxon>
        <taxon>Kibdelosporangium</taxon>
    </lineage>
</organism>
<evidence type="ECO:0000313" key="1">
    <source>
        <dbReference type="EMBL" id="MCE7003117.1"/>
    </source>
</evidence>
<gene>
    <name evidence="1" type="ORF">LWC34_09785</name>
    <name evidence="2" type="ORF">LWC34_26640</name>
</gene>
<protein>
    <submittedName>
        <fullName evidence="2">Uncharacterized protein</fullName>
    </submittedName>
</protein>
<evidence type="ECO:0000313" key="2">
    <source>
        <dbReference type="EMBL" id="MCE7006384.1"/>
    </source>
</evidence>
<accession>A0ABS8ZGG7</accession>
<proteinExistence type="predicted"/>
<reference evidence="2 3" key="1">
    <citation type="submission" date="2021-12" db="EMBL/GenBank/DDBJ databases">
        <title>Genome sequence of Kibdelosporangium philippinense ATCC 49844.</title>
        <authorList>
            <person name="Fedorov E.A."/>
            <person name="Omeragic M."/>
            <person name="Shalygina K.F."/>
            <person name="Maclea K.S."/>
        </authorList>
    </citation>
    <scope>NUCLEOTIDE SEQUENCE [LARGE SCALE GENOMIC DNA]</scope>
    <source>
        <strain evidence="2 3">ATCC 49844</strain>
    </source>
</reference>